<dbReference type="PROSITE" id="PS50850">
    <property type="entry name" value="MFS"/>
    <property type="match status" value="2"/>
</dbReference>
<feature type="transmembrane region" description="Helical" evidence="8">
    <location>
        <begin position="434"/>
        <end position="452"/>
    </location>
</feature>
<feature type="transmembrane region" description="Helical" evidence="8">
    <location>
        <begin position="185"/>
        <end position="204"/>
    </location>
</feature>
<feature type="transmembrane region" description="Helical" evidence="8">
    <location>
        <begin position="368"/>
        <end position="393"/>
    </location>
</feature>
<protein>
    <submittedName>
        <fullName evidence="10">Major facilitator superfamily transporter</fullName>
    </submittedName>
</protein>
<feature type="transmembrane region" description="Helical" evidence="8">
    <location>
        <begin position="338"/>
        <end position="362"/>
    </location>
</feature>
<dbReference type="GO" id="GO:0022857">
    <property type="term" value="F:transmembrane transporter activity"/>
    <property type="evidence" value="ECO:0007669"/>
    <property type="project" value="InterPro"/>
</dbReference>
<comment type="caution">
    <text evidence="10">The sequence shown here is derived from an EMBL/GenBank/DDBJ whole genome shotgun (WGS) entry which is preliminary data.</text>
</comment>
<sequence length="973" mass="105061">MSEKRDTTQHEHRSVDASHAPPSRYHDPESPDRNLASINRSTSRPSIVIDAPPDGGLRAWLVVLSTLLVTMNTWGVANSFGVFQPYFTTLFSRSPSDISWIGSFEVFLLFFVGTFTGRWTDMGYFRPLFVAGFLLVVLGMVAASFCTTYWQFFLAQGICLGLGNGCLFCPCMAVTSTYFAKRRSLAFGITAAGSVVGGLAFPSMVRQLLPRIGLGWTIRSIALIQLVTLVVAGLLVKTRIPPRKAAPLVEWAAFRESEYSFYAVGAFMVRKLLSDDNGGELPLTSGQCFWGTYFAFHYLAAFSRDVLGLSYTDSLDLLLVLNGVGAFGRIIPAQIGDVIGTINIFAPMACMTGTVMFCWIGVRSVTGLYVWAVFYGFAVGGVQSLFPSVLSSLTADPQKQGTRMGMVFTVVSFASLTGSPIAGAIIAAMGGGYVGAQAFAGSCMILGMIFVLSARVCKTRKMGVGPVAWIKVRSSLSKMLSIDWHKFPPAVLKLGKRNSSRSSPTTEAVQLQRHRNSPDARRDDASLSNAVADEEHASTTQGQNVTPPPSSHPHATAEPLQCWNQPRRNIQKLGFAYLSFIIAGMNDAAVGALIPNLEKYYDLNYTTVSMIFLTPFAGYSIAAFTNARIHALWGQRGVSLIAPVCHIVAFTSMALHPPFYALLALFAVSGFGNGLTDAAYCAWAGAMNKSNQILGLMHSCYALGALCAPLISTSMVANSGLPWYTFYYILVGLSVLEWLGLALSFCVVLLGADGAGLPDRAPGRRRRKEVQHEGDPTKQNHLALFVFYFPLHGNRRYAPVFGHPKLRLGLGGWIVTFMLRERDAGEFAAGASSSGFWAGMVAGRAVLGFFTERFGERISVAVYIVCATVSQLLFWLVPQFIVSAVAISLLGFFIGPLYPAVITVAAKLLPKTIHVSAIGFALALGGAGGTVFPFAVGAIAGKTGVWVLQPIVLALFVVQGVNWLLFSKVQKRD</sequence>
<dbReference type="GO" id="GO:0012505">
    <property type="term" value="C:endomembrane system"/>
    <property type="evidence" value="ECO:0007669"/>
    <property type="project" value="UniProtKB-SubCell"/>
</dbReference>
<evidence type="ECO:0000256" key="4">
    <source>
        <dbReference type="ARBA" id="ARBA00022692"/>
    </source>
</evidence>
<keyword evidence="6 8" id="KW-0472">Membrane</keyword>
<feature type="domain" description="Major facilitator superfamily (MFS) profile" evidence="9">
    <location>
        <begin position="58"/>
        <end position="459"/>
    </location>
</feature>
<keyword evidence="4 8" id="KW-0812">Transmembrane</keyword>
<evidence type="ECO:0000256" key="6">
    <source>
        <dbReference type="ARBA" id="ARBA00023136"/>
    </source>
</evidence>
<feature type="transmembrane region" description="Helical" evidence="8">
    <location>
        <begin position="637"/>
        <end position="655"/>
    </location>
</feature>
<comment type="subcellular location">
    <subcellularLocation>
        <location evidence="1">Endomembrane system</location>
        <topology evidence="1">Multi-pass membrane protein</topology>
    </subcellularLocation>
</comment>
<feature type="transmembrane region" description="Helical" evidence="8">
    <location>
        <begin position="59"/>
        <end position="77"/>
    </location>
</feature>
<dbReference type="AlphaFoldDB" id="A0A1B7Y0S5"/>
<accession>A0A1B7Y0S5</accession>
<feature type="transmembrane region" description="Helical" evidence="8">
    <location>
        <begin position="216"/>
        <end position="236"/>
    </location>
</feature>
<comment type="similarity">
    <text evidence="2">Belongs to the major facilitator superfamily.</text>
</comment>
<feature type="transmembrane region" description="Helical" evidence="8">
    <location>
        <begin position="884"/>
        <end position="906"/>
    </location>
</feature>
<dbReference type="InterPro" id="IPR011701">
    <property type="entry name" value="MFS"/>
</dbReference>
<feature type="transmembrane region" description="Helical" evidence="8">
    <location>
        <begin position="606"/>
        <end position="625"/>
    </location>
</feature>
<evidence type="ECO:0000256" key="2">
    <source>
        <dbReference type="ARBA" id="ARBA00008335"/>
    </source>
</evidence>
<feature type="transmembrane region" description="Helical" evidence="8">
    <location>
        <begin position="405"/>
        <end position="428"/>
    </location>
</feature>
<dbReference type="KEGG" id="chig:CH63R_09715"/>
<feature type="transmembrane region" description="Helical" evidence="8">
    <location>
        <begin position="918"/>
        <end position="940"/>
    </location>
</feature>
<gene>
    <name evidence="10" type="ORF">CH63R_09715</name>
</gene>
<dbReference type="Pfam" id="PF07690">
    <property type="entry name" value="MFS_1"/>
    <property type="match status" value="3"/>
</dbReference>
<feature type="region of interest" description="Disordered" evidence="7">
    <location>
        <begin position="495"/>
        <end position="557"/>
    </location>
</feature>
<dbReference type="EMBL" id="LTAN01000007">
    <property type="protein sequence ID" value="OBR05595.1"/>
    <property type="molecule type" value="Genomic_DNA"/>
</dbReference>
<feature type="domain" description="Major facilitator superfamily (MFS) profile" evidence="9">
    <location>
        <begin position="572"/>
        <end position="972"/>
    </location>
</feature>
<dbReference type="RefSeq" id="XP_018154113.1">
    <property type="nucleotide sequence ID" value="XM_018304689.1"/>
</dbReference>
<evidence type="ECO:0000256" key="8">
    <source>
        <dbReference type="SAM" id="Phobius"/>
    </source>
</evidence>
<feature type="transmembrane region" description="Helical" evidence="8">
    <location>
        <begin position="149"/>
        <end position="173"/>
    </location>
</feature>
<evidence type="ECO:0000256" key="7">
    <source>
        <dbReference type="SAM" id="MobiDB-lite"/>
    </source>
</evidence>
<dbReference type="InterPro" id="IPR020846">
    <property type="entry name" value="MFS_dom"/>
</dbReference>
<dbReference type="Gene3D" id="1.20.1250.20">
    <property type="entry name" value="MFS general substrate transporter like domains"/>
    <property type="match status" value="3"/>
</dbReference>
<reference evidence="11" key="1">
    <citation type="journal article" date="2017" name="BMC Genomics">
        <title>Gapless genome assembly of Colletotrichum higginsianum reveals chromosome structure and association of transposable elements with secondary metabolite gene clusters.</title>
        <authorList>
            <person name="Dallery J.-F."/>
            <person name="Lapalu N."/>
            <person name="Zampounis A."/>
            <person name="Pigne S."/>
            <person name="Luyten I."/>
            <person name="Amselem J."/>
            <person name="Wittenberg A.H.J."/>
            <person name="Zhou S."/>
            <person name="de Queiroz M.V."/>
            <person name="Robin G.P."/>
            <person name="Auger A."/>
            <person name="Hainaut M."/>
            <person name="Henrissat B."/>
            <person name="Kim K.-T."/>
            <person name="Lee Y.-H."/>
            <person name="Lespinet O."/>
            <person name="Schwartz D.C."/>
            <person name="Thon M.R."/>
            <person name="O'Connell R.J."/>
        </authorList>
    </citation>
    <scope>NUCLEOTIDE SEQUENCE [LARGE SCALE GENOMIC DNA]</scope>
    <source>
        <strain evidence="11">IMI 349063</strain>
    </source>
</reference>
<feature type="transmembrane region" description="Helical" evidence="8">
    <location>
        <begin position="97"/>
        <end position="117"/>
    </location>
</feature>
<dbReference type="Proteomes" id="UP000092177">
    <property type="component" value="Unassembled WGS sequence"/>
</dbReference>
<dbReference type="VEuPathDB" id="FungiDB:CH63R_09715"/>
<feature type="transmembrane region" description="Helical" evidence="8">
    <location>
        <begin position="575"/>
        <end position="594"/>
    </location>
</feature>
<evidence type="ECO:0000256" key="3">
    <source>
        <dbReference type="ARBA" id="ARBA00022448"/>
    </source>
</evidence>
<dbReference type="FunFam" id="1.20.1250.20:FF:000286">
    <property type="entry name" value="MFS efflux transporter"/>
    <property type="match status" value="1"/>
</dbReference>
<dbReference type="GO" id="GO:0016020">
    <property type="term" value="C:membrane"/>
    <property type="evidence" value="ECO:0007669"/>
    <property type="project" value="TreeGrafter"/>
</dbReference>
<evidence type="ECO:0000259" key="9">
    <source>
        <dbReference type="PROSITE" id="PS50850"/>
    </source>
</evidence>
<dbReference type="PANTHER" id="PTHR23514:SF3">
    <property type="entry name" value="BYPASS OF STOP CODON PROTEIN 6"/>
    <property type="match status" value="1"/>
</dbReference>
<feature type="transmembrane region" description="Helical" evidence="8">
    <location>
        <begin position="946"/>
        <end position="966"/>
    </location>
</feature>
<dbReference type="InterPro" id="IPR036259">
    <property type="entry name" value="MFS_trans_sf"/>
</dbReference>
<feature type="compositionally biased region" description="Basic and acidic residues" evidence="7">
    <location>
        <begin position="516"/>
        <end position="525"/>
    </location>
</feature>
<evidence type="ECO:0000313" key="11">
    <source>
        <dbReference type="Proteomes" id="UP000092177"/>
    </source>
</evidence>
<evidence type="ECO:0000256" key="5">
    <source>
        <dbReference type="ARBA" id="ARBA00022989"/>
    </source>
</evidence>
<feature type="transmembrane region" description="Helical" evidence="8">
    <location>
        <begin position="124"/>
        <end position="143"/>
    </location>
</feature>
<keyword evidence="3" id="KW-0813">Transport</keyword>
<feature type="transmembrane region" description="Helical" evidence="8">
    <location>
        <begin position="724"/>
        <end position="757"/>
    </location>
</feature>
<keyword evidence="11" id="KW-1185">Reference proteome</keyword>
<feature type="compositionally biased region" description="Basic and acidic residues" evidence="7">
    <location>
        <begin position="1"/>
        <end position="16"/>
    </location>
</feature>
<feature type="compositionally biased region" description="Polar residues" evidence="7">
    <location>
        <begin position="500"/>
        <end position="509"/>
    </location>
</feature>
<feature type="transmembrane region" description="Helical" evidence="8">
    <location>
        <begin position="661"/>
        <end position="681"/>
    </location>
</feature>
<dbReference type="InterPro" id="IPR051788">
    <property type="entry name" value="MFS_Transporter"/>
</dbReference>
<dbReference type="SUPFAM" id="SSF103473">
    <property type="entry name" value="MFS general substrate transporter"/>
    <property type="match status" value="2"/>
</dbReference>
<evidence type="ECO:0000256" key="1">
    <source>
        <dbReference type="ARBA" id="ARBA00004127"/>
    </source>
</evidence>
<name>A0A1B7Y0S5_COLHI</name>
<dbReference type="PANTHER" id="PTHR23514">
    <property type="entry name" value="BYPASS OF STOP CODON PROTEIN 6"/>
    <property type="match status" value="1"/>
</dbReference>
<evidence type="ECO:0000313" key="10">
    <source>
        <dbReference type="EMBL" id="OBR05595.1"/>
    </source>
</evidence>
<keyword evidence="5 8" id="KW-1133">Transmembrane helix</keyword>
<feature type="transmembrane region" description="Helical" evidence="8">
    <location>
        <begin position="693"/>
        <end position="712"/>
    </location>
</feature>
<feature type="transmembrane region" description="Helical" evidence="8">
    <location>
        <begin position="860"/>
        <end position="878"/>
    </location>
</feature>
<feature type="region of interest" description="Disordered" evidence="7">
    <location>
        <begin position="1"/>
        <end position="38"/>
    </location>
</feature>
<organism evidence="10 11">
    <name type="scientific">Colletotrichum higginsianum (strain IMI 349063)</name>
    <name type="common">Crucifer anthracnose fungus</name>
    <dbReference type="NCBI Taxonomy" id="759273"/>
    <lineage>
        <taxon>Eukaryota</taxon>
        <taxon>Fungi</taxon>
        <taxon>Dikarya</taxon>
        <taxon>Ascomycota</taxon>
        <taxon>Pezizomycotina</taxon>
        <taxon>Sordariomycetes</taxon>
        <taxon>Hypocreomycetidae</taxon>
        <taxon>Glomerellales</taxon>
        <taxon>Glomerellaceae</taxon>
        <taxon>Colletotrichum</taxon>
        <taxon>Colletotrichum destructivum species complex</taxon>
    </lineage>
</organism>
<dbReference type="FunFam" id="1.20.1250.20:FF:000308">
    <property type="entry name" value="MFS efflux transporter"/>
    <property type="match status" value="1"/>
</dbReference>
<proteinExistence type="inferred from homology"/>
<dbReference type="GeneID" id="28868796"/>